<evidence type="ECO:0000313" key="3">
    <source>
        <dbReference type="Proteomes" id="UP000256970"/>
    </source>
</evidence>
<organism evidence="2 3">
    <name type="scientific">Tetradesmus obliquus</name>
    <name type="common">Green alga</name>
    <name type="synonym">Acutodesmus obliquus</name>
    <dbReference type="NCBI Taxonomy" id="3088"/>
    <lineage>
        <taxon>Eukaryota</taxon>
        <taxon>Viridiplantae</taxon>
        <taxon>Chlorophyta</taxon>
        <taxon>core chlorophytes</taxon>
        <taxon>Chlorophyceae</taxon>
        <taxon>CS clade</taxon>
        <taxon>Sphaeropleales</taxon>
        <taxon>Scenedesmaceae</taxon>
        <taxon>Tetradesmus</taxon>
    </lineage>
</organism>
<keyword evidence="3" id="KW-1185">Reference proteome</keyword>
<dbReference type="PANTHER" id="PTHR34826:SF2">
    <property type="entry name" value="UPF0590 PROTEIN C409.17C"/>
    <property type="match status" value="1"/>
</dbReference>
<evidence type="ECO:0000259" key="1">
    <source>
        <dbReference type="Pfam" id="PF08588"/>
    </source>
</evidence>
<proteinExistence type="predicted"/>
<dbReference type="Proteomes" id="UP000256970">
    <property type="component" value="Unassembled WGS sequence"/>
</dbReference>
<accession>A0A383VF38</accession>
<name>A0A383VF38_TETOB</name>
<protein>
    <recommendedName>
        <fullName evidence="1">Domain of unknown function at the cortex 1 domain-containing protein</fullName>
    </recommendedName>
</protein>
<feature type="domain" description="Domain of unknown function at the cortex 1" evidence="1">
    <location>
        <begin position="85"/>
        <end position="314"/>
    </location>
</feature>
<dbReference type="EMBL" id="FNXT01000373">
    <property type="protein sequence ID" value="SZX64175.1"/>
    <property type="molecule type" value="Genomic_DNA"/>
</dbReference>
<evidence type="ECO:0000313" key="2">
    <source>
        <dbReference type="EMBL" id="SZX64175.1"/>
    </source>
</evidence>
<dbReference type="InterPro" id="IPR013897">
    <property type="entry name" value="Duc1"/>
</dbReference>
<sequence>MFGCDMDALDCCKFKGLKQQQAATQIDAFTIKTAPGSINDNYNVVQPHTSQLDALPAPDVFHSAPIFLSSDPRCPTQAIGGCSDPTSPVLLNQQLSLDTELFSGSLLVNIKGFPGTPSRAFRNSKWLGQTVIQGRFKQHIAADELWVGQELWNKPLLPLSFQKLIFNTAAKIFSATSRITTQGEGVGFLNPLLAMAQLVNVAAPGSEPCLQGEVLEDARLLVPALADKRGKPIASTLRQKHFDKPANLAAAHFSSEHVYTFVIGQSILDMMQYRLSLGGLLNLDLCPILNGQPLQMMCKNIRDNKTILSVLVWHERLNYPAGIKAMAGSLSSSRLSTASSSCSTLNDSSTLGGCSSGSISDCCSSSDDSSTSSSGHNSSGRFSRSSSSICSSGGCCCAESPGRCSSCSSRSSNSSSSSCDGSVNDDALSDYCSACSQFSSSDSTCDVADVGDALIADVMDMPSNIASSTARAPAVIEDAAVAAAAAYAAAEHAHNSRAHGTAAAAAVVRQRKQKRGSAPKRFKAWLKKLLK</sequence>
<gene>
    <name evidence="2" type="ORF">BQ4739_LOCUS4696</name>
</gene>
<dbReference type="AlphaFoldDB" id="A0A383VF38"/>
<dbReference type="Pfam" id="PF08588">
    <property type="entry name" value="Duc1"/>
    <property type="match status" value="1"/>
</dbReference>
<reference evidence="2 3" key="1">
    <citation type="submission" date="2016-10" db="EMBL/GenBank/DDBJ databases">
        <authorList>
            <person name="Cai Z."/>
        </authorList>
    </citation>
    <scope>NUCLEOTIDE SEQUENCE [LARGE SCALE GENOMIC DNA]</scope>
</reference>
<dbReference type="PANTHER" id="PTHR34826">
    <property type="entry name" value="UPF0590 PROTEIN C409.17C"/>
    <property type="match status" value="1"/>
</dbReference>